<reference evidence="12 13" key="1">
    <citation type="journal article" date="2009" name="Stand. Genomic Sci.">
        <title>Complete genome sequence of Pirellula staleyi type strain (ATCC 27377).</title>
        <authorList>
            <person name="Clum A."/>
            <person name="Tindall B.J."/>
            <person name="Sikorski J."/>
            <person name="Ivanova N."/>
            <person name="Mavrommatis K."/>
            <person name="Lucas S."/>
            <person name="Glavina del Rio T."/>
            <person name="Nolan M."/>
            <person name="Chen F."/>
            <person name="Tice H."/>
            <person name="Pitluck S."/>
            <person name="Cheng J.F."/>
            <person name="Chertkov O."/>
            <person name="Brettin T."/>
            <person name="Han C."/>
            <person name="Detter J.C."/>
            <person name="Kuske C."/>
            <person name="Bruce D."/>
            <person name="Goodwin L."/>
            <person name="Ovchinikova G."/>
            <person name="Pati A."/>
            <person name="Mikhailova N."/>
            <person name="Chen A."/>
            <person name="Palaniappan K."/>
            <person name="Land M."/>
            <person name="Hauser L."/>
            <person name="Chang Y.J."/>
            <person name="Jeffries C.D."/>
            <person name="Chain P."/>
            <person name="Rohde M."/>
            <person name="Goker M."/>
            <person name="Bristow J."/>
            <person name="Eisen J.A."/>
            <person name="Markowitz V."/>
            <person name="Hugenholtz P."/>
            <person name="Kyrpides N.C."/>
            <person name="Klenk H.P."/>
            <person name="Lapidus A."/>
        </authorList>
    </citation>
    <scope>NUCLEOTIDE SEQUENCE [LARGE SCALE GENOMIC DNA]</scope>
    <source>
        <strain evidence="13">ATCC 27377 / DSM 6068 / ICPB 4128</strain>
    </source>
</reference>
<dbReference type="STRING" id="530564.Psta_2792"/>
<dbReference type="InterPro" id="IPR050790">
    <property type="entry name" value="ExbB/TolQ_transport"/>
</dbReference>
<dbReference type="GO" id="GO:0005886">
    <property type="term" value="C:plasma membrane"/>
    <property type="evidence" value="ECO:0007669"/>
    <property type="project" value="UniProtKB-SubCell"/>
</dbReference>
<feature type="transmembrane region" description="Helical" evidence="10">
    <location>
        <begin position="92"/>
        <end position="118"/>
    </location>
</feature>
<dbReference type="Pfam" id="PF01618">
    <property type="entry name" value="MotA_ExbB"/>
    <property type="match status" value="1"/>
</dbReference>
<protein>
    <submittedName>
        <fullName evidence="12">MotA/TolQ/ExbB proton channel</fullName>
    </submittedName>
</protein>
<dbReference type="PANTHER" id="PTHR30625:SF15">
    <property type="entry name" value="BIOPOLYMER TRANSPORT PROTEIN EXBB"/>
    <property type="match status" value="1"/>
</dbReference>
<evidence type="ECO:0000256" key="2">
    <source>
        <dbReference type="ARBA" id="ARBA00022448"/>
    </source>
</evidence>
<evidence type="ECO:0000313" key="13">
    <source>
        <dbReference type="Proteomes" id="UP000001887"/>
    </source>
</evidence>
<feature type="compositionally biased region" description="Low complexity" evidence="9">
    <location>
        <begin position="49"/>
        <end position="78"/>
    </location>
</feature>
<feature type="transmembrane region" description="Helical" evidence="10">
    <location>
        <begin position="249"/>
        <end position="275"/>
    </location>
</feature>
<evidence type="ECO:0000256" key="7">
    <source>
        <dbReference type="ARBA" id="ARBA00023136"/>
    </source>
</evidence>
<evidence type="ECO:0000256" key="6">
    <source>
        <dbReference type="ARBA" id="ARBA00022989"/>
    </source>
</evidence>
<evidence type="ECO:0000256" key="4">
    <source>
        <dbReference type="ARBA" id="ARBA00022692"/>
    </source>
</evidence>
<accession>D2R7N2</accession>
<evidence type="ECO:0000313" key="12">
    <source>
        <dbReference type="EMBL" id="ADB17458.1"/>
    </source>
</evidence>
<keyword evidence="3" id="KW-1003">Cell membrane</keyword>
<comment type="similarity">
    <text evidence="8">Belongs to the exbB/tolQ family.</text>
</comment>
<keyword evidence="5 8" id="KW-0653">Protein transport</keyword>
<evidence type="ECO:0000256" key="3">
    <source>
        <dbReference type="ARBA" id="ARBA00022475"/>
    </source>
</evidence>
<comment type="subcellular location">
    <subcellularLocation>
        <location evidence="1">Cell membrane</location>
        <topology evidence="1">Multi-pass membrane protein</topology>
    </subcellularLocation>
    <subcellularLocation>
        <location evidence="8">Membrane</location>
        <topology evidence="8">Multi-pass membrane protein</topology>
    </subcellularLocation>
</comment>
<keyword evidence="7 10" id="KW-0472">Membrane</keyword>
<gene>
    <name evidence="12" type="ordered locus">Psta_2792</name>
</gene>
<evidence type="ECO:0000256" key="9">
    <source>
        <dbReference type="SAM" id="MobiDB-lite"/>
    </source>
</evidence>
<dbReference type="InterPro" id="IPR002898">
    <property type="entry name" value="MotA_ExbB_proton_chnl"/>
</dbReference>
<dbReference type="eggNOG" id="COG0811">
    <property type="taxonomic scope" value="Bacteria"/>
</dbReference>
<feature type="domain" description="MotA/TolQ/ExbB proton channel" evidence="11">
    <location>
        <begin position="163"/>
        <end position="290"/>
    </location>
</feature>
<feature type="region of interest" description="Disordered" evidence="9">
    <location>
        <begin position="28"/>
        <end position="78"/>
    </location>
</feature>
<evidence type="ECO:0000256" key="8">
    <source>
        <dbReference type="RuleBase" id="RU004057"/>
    </source>
</evidence>
<sequence length="327" mass="34191">MWIVLCLALAGQADDILAEESRGAAPPAAVAPAVPVDAPPPATLSGGTEAAPESAPAAPAKSEAAESEAAAPASTEPSGLSKFLGDLANSGVMFYMLQGGLFMWPLLIMGIVALGVIIERTRALLMLGSRQEELRTEVRSLLEKDQIEEALAKCEETKGPVPAILGAGLKKYLVARRLGYDAAKIEEQVVKGMDDYSVHVVAALEKHLPILATISSAAPMVGFLGTVQGMVVSFDDIVKHMGEKNIVEAAAGGIMVSLLTTVLGLIVGIPAYVAFNYFTSVTNRFVLEVEESASELIESVTFQLATSSRETSSSYTAPPPVAAKSHV</sequence>
<keyword evidence="6 10" id="KW-1133">Transmembrane helix</keyword>
<evidence type="ECO:0000256" key="1">
    <source>
        <dbReference type="ARBA" id="ARBA00004651"/>
    </source>
</evidence>
<proteinExistence type="inferred from homology"/>
<dbReference type="AlphaFoldDB" id="D2R7N2"/>
<organism evidence="12 13">
    <name type="scientific">Pirellula staleyi (strain ATCC 27377 / DSM 6068 / ICPB 4128)</name>
    <name type="common">Pirella staleyi</name>
    <dbReference type="NCBI Taxonomy" id="530564"/>
    <lineage>
        <taxon>Bacteria</taxon>
        <taxon>Pseudomonadati</taxon>
        <taxon>Planctomycetota</taxon>
        <taxon>Planctomycetia</taxon>
        <taxon>Pirellulales</taxon>
        <taxon>Pirellulaceae</taxon>
        <taxon>Pirellula</taxon>
    </lineage>
</organism>
<dbReference type="Proteomes" id="UP000001887">
    <property type="component" value="Chromosome"/>
</dbReference>
<name>D2R7N2_PIRSD</name>
<dbReference type="EMBL" id="CP001848">
    <property type="protein sequence ID" value="ADB17458.1"/>
    <property type="molecule type" value="Genomic_DNA"/>
</dbReference>
<evidence type="ECO:0000256" key="5">
    <source>
        <dbReference type="ARBA" id="ARBA00022927"/>
    </source>
</evidence>
<keyword evidence="4 10" id="KW-0812">Transmembrane</keyword>
<dbReference type="KEGG" id="psl:Psta_2792"/>
<evidence type="ECO:0000259" key="11">
    <source>
        <dbReference type="Pfam" id="PF01618"/>
    </source>
</evidence>
<dbReference type="PANTHER" id="PTHR30625">
    <property type="entry name" value="PROTEIN TOLQ"/>
    <property type="match status" value="1"/>
</dbReference>
<keyword evidence="2 8" id="KW-0813">Transport</keyword>
<keyword evidence="13" id="KW-1185">Reference proteome</keyword>
<evidence type="ECO:0000256" key="10">
    <source>
        <dbReference type="SAM" id="Phobius"/>
    </source>
</evidence>
<dbReference type="GO" id="GO:0017038">
    <property type="term" value="P:protein import"/>
    <property type="evidence" value="ECO:0007669"/>
    <property type="project" value="TreeGrafter"/>
</dbReference>
<dbReference type="HOGENOM" id="CLU_849537_0_0_0"/>